<dbReference type="PROSITE" id="PS50110">
    <property type="entry name" value="RESPONSE_REGULATORY"/>
    <property type="match status" value="1"/>
</dbReference>
<feature type="modified residue" description="4-aspartylphosphate" evidence="1">
    <location>
        <position position="57"/>
    </location>
</feature>
<dbReference type="EMBL" id="VJZR01000005">
    <property type="protein sequence ID" value="TRX21275.1"/>
    <property type="molecule type" value="Genomic_DNA"/>
</dbReference>
<feature type="domain" description="HTH LytTR-type" evidence="3">
    <location>
        <begin position="135"/>
        <end position="235"/>
    </location>
</feature>
<dbReference type="InterPro" id="IPR011006">
    <property type="entry name" value="CheY-like_superfamily"/>
</dbReference>
<gene>
    <name evidence="4" type="ORF">FNW17_07940</name>
</gene>
<dbReference type="OrthoDB" id="2168082at2"/>
<accession>A0A553CLK3</accession>
<dbReference type="SUPFAM" id="SSF52172">
    <property type="entry name" value="CheY-like"/>
    <property type="match status" value="1"/>
</dbReference>
<dbReference type="GO" id="GO:0003677">
    <property type="term" value="F:DNA binding"/>
    <property type="evidence" value="ECO:0007669"/>
    <property type="project" value="InterPro"/>
</dbReference>
<dbReference type="InterPro" id="IPR046947">
    <property type="entry name" value="LytR-like"/>
</dbReference>
<dbReference type="RefSeq" id="WP_144071375.1">
    <property type="nucleotide sequence ID" value="NZ_VJZR01000005.1"/>
</dbReference>
<dbReference type="Gene3D" id="3.40.50.2300">
    <property type="match status" value="1"/>
</dbReference>
<feature type="domain" description="Response regulatory" evidence="2">
    <location>
        <begin position="5"/>
        <end position="118"/>
    </location>
</feature>
<keyword evidence="1" id="KW-0597">Phosphoprotein</keyword>
<reference evidence="4 5" key="1">
    <citation type="submission" date="2019-07" db="EMBL/GenBank/DDBJ databases">
        <title>Novel species of Flavobacterium.</title>
        <authorList>
            <person name="Liu Q."/>
            <person name="Xin Y.-H."/>
        </authorList>
    </citation>
    <scope>NUCLEOTIDE SEQUENCE [LARGE SCALE GENOMIC DNA]</scope>
    <source>
        <strain evidence="4 5">LB3P56</strain>
    </source>
</reference>
<dbReference type="Pfam" id="PF04397">
    <property type="entry name" value="LytTR"/>
    <property type="match status" value="1"/>
</dbReference>
<dbReference type="SMART" id="SM00448">
    <property type="entry name" value="REC"/>
    <property type="match status" value="1"/>
</dbReference>
<dbReference type="InterPro" id="IPR007492">
    <property type="entry name" value="LytTR_DNA-bd_dom"/>
</dbReference>
<keyword evidence="5" id="KW-1185">Reference proteome</keyword>
<evidence type="ECO:0000259" key="3">
    <source>
        <dbReference type="PROSITE" id="PS50930"/>
    </source>
</evidence>
<evidence type="ECO:0000256" key="1">
    <source>
        <dbReference type="PROSITE-ProRule" id="PRU00169"/>
    </source>
</evidence>
<organism evidence="4 5">
    <name type="scientific">Flavobacterium franklandianum</name>
    <dbReference type="NCBI Taxonomy" id="2594430"/>
    <lineage>
        <taxon>Bacteria</taxon>
        <taxon>Pseudomonadati</taxon>
        <taxon>Bacteroidota</taxon>
        <taxon>Flavobacteriia</taxon>
        <taxon>Flavobacteriales</taxon>
        <taxon>Flavobacteriaceae</taxon>
        <taxon>Flavobacterium</taxon>
    </lineage>
</organism>
<dbReference type="GO" id="GO:0000156">
    <property type="term" value="F:phosphorelay response regulator activity"/>
    <property type="evidence" value="ECO:0007669"/>
    <property type="project" value="InterPro"/>
</dbReference>
<dbReference type="AlphaFoldDB" id="A0A553CLK3"/>
<protein>
    <submittedName>
        <fullName evidence="4">Response regulator transcription factor</fullName>
    </submittedName>
</protein>
<dbReference type="SMART" id="SM00850">
    <property type="entry name" value="LytTR"/>
    <property type="match status" value="1"/>
</dbReference>
<comment type="caution">
    <text evidence="4">The sequence shown here is derived from an EMBL/GenBank/DDBJ whole genome shotgun (WGS) entry which is preliminary data.</text>
</comment>
<evidence type="ECO:0000313" key="5">
    <source>
        <dbReference type="Proteomes" id="UP000318585"/>
    </source>
</evidence>
<dbReference type="PANTHER" id="PTHR37299">
    <property type="entry name" value="TRANSCRIPTIONAL REGULATOR-RELATED"/>
    <property type="match status" value="1"/>
</dbReference>
<proteinExistence type="predicted"/>
<evidence type="ECO:0000259" key="2">
    <source>
        <dbReference type="PROSITE" id="PS50110"/>
    </source>
</evidence>
<dbReference type="Gene3D" id="2.40.50.1020">
    <property type="entry name" value="LytTr DNA-binding domain"/>
    <property type="match status" value="1"/>
</dbReference>
<dbReference type="PROSITE" id="PS50930">
    <property type="entry name" value="HTH_LYTTR"/>
    <property type="match status" value="1"/>
</dbReference>
<dbReference type="Pfam" id="PF00072">
    <property type="entry name" value="Response_reg"/>
    <property type="match status" value="1"/>
</dbReference>
<dbReference type="InterPro" id="IPR001789">
    <property type="entry name" value="Sig_transdc_resp-reg_receiver"/>
</dbReference>
<evidence type="ECO:0000313" key="4">
    <source>
        <dbReference type="EMBL" id="TRX21275.1"/>
    </source>
</evidence>
<dbReference type="PANTHER" id="PTHR37299:SF1">
    <property type="entry name" value="STAGE 0 SPORULATION PROTEIN A HOMOLOG"/>
    <property type="match status" value="1"/>
</dbReference>
<name>A0A553CLK3_9FLAO</name>
<sequence>MILIKTILVDDEILNLKNLEIILNENFPEIEILGLFQTVEDAKSFIENNPIDLLFLDISMPIENGFDLLEYFPVRDFQVIFVTAHEDYAIQAIRVGAIDYILKPILISELRIAIAKVSEICGLINKPDSANKLTITYEGGKSILDFDEILYLKGFDNITTIYLTKNRKLTVAKTLKHFEDILEKDFFRIHKSFIVNLKFVSKILSKEAYFLELNEGTLLPVSRRNYKNLNDVLKK</sequence>
<dbReference type="Proteomes" id="UP000318585">
    <property type="component" value="Unassembled WGS sequence"/>
</dbReference>